<evidence type="ECO:0000256" key="4">
    <source>
        <dbReference type="ARBA" id="ARBA00022801"/>
    </source>
</evidence>
<evidence type="ECO:0000256" key="1">
    <source>
        <dbReference type="ARBA" id="ARBA00006040"/>
    </source>
</evidence>
<evidence type="ECO:0000256" key="3">
    <source>
        <dbReference type="ARBA" id="ARBA00022723"/>
    </source>
</evidence>
<dbReference type="AlphaFoldDB" id="A0AAT9FMV5"/>
<evidence type="ECO:0000259" key="10">
    <source>
        <dbReference type="Pfam" id="PF01432"/>
    </source>
</evidence>
<dbReference type="Pfam" id="PF01432">
    <property type="entry name" value="Peptidase_M3"/>
    <property type="match status" value="1"/>
</dbReference>
<dbReference type="SUPFAM" id="SSF55486">
    <property type="entry name" value="Metalloproteases ('zincins'), catalytic domain"/>
    <property type="match status" value="1"/>
</dbReference>
<comment type="similarity">
    <text evidence="1 9">Belongs to the peptidase M3 family.</text>
</comment>
<evidence type="ECO:0000256" key="8">
    <source>
        <dbReference type="ARBA" id="ARBA00026100"/>
    </source>
</evidence>
<reference evidence="12" key="1">
    <citation type="submission" date="2024-07" db="EMBL/GenBank/DDBJ databases">
        <title>Complete genome sequence of Verrucomicrobiaceae bacterium NT6N.</title>
        <authorList>
            <person name="Huang C."/>
            <person name="Takami H."/>
            <person name="Hamasaki K."/>
        </authorList>
    </citation>
    <scope>NUCLEOTIDE SEQUENCE</scope>
    <source>
        <strain evidence="12">NT6N</strain>
    </source>
</reference>
<comment type="catalytic activity">
    <reaction evidence="7">
        <text>Hydrolysis of oligopeptides, with broad specificity. Gly or Ala commonly occur as P1 or P1' residues, but more distant residues are also important, as is shown by the fact that Z-Gly-Pro-Gly-|-Gly-Pro-Ala is cleaved, but not Z-(Gly)(5).</text>
        <dbReference type="EC" id="3.4.24.70"/>
    </reaction>
</comment>
<dbReference type="EMBL" id="AP026866">
    <property type="protein sequence ID" value="BDS07247.1"/>
    <property type="molecule type" value="Genomic_DNA"/>
</dbReference>
<dbReference type="PANTHER" id="PTHR43660:SF1">
    <property type="entry name" value="DIPEPTIDYL CARBOXYPEPTIDASE"/>
    <property type="match status" value="1"/>
</dbReference>
<evidence type="ECO:0000256" key="9">
    <source>
        <dbReference type="RuleBase" id="RU003435"/>
    </source>
</evidence>
<dbReference type="InterPro" id="IPR024079">
    <property type="entry name" value="MetalloPept_cat_dom_sf"/>
</dbReference>
<evidence type="ECO:0000256" key="2">
    <source>
        <dbReference type="ARBA" id="ARBA00022670"/>
    </source>
</evidence>
<dbReference type="GO" id="GO:0046872">
    <property type="term" value="F:metal ion binding"/>
    <property type="evidence" value="ECO:0007669"/>
    <property type="project" value="UniProtKB-UniRule"/>
</dbReference>
<evidence type="ECO:0000313" key="12">
    <source>
        <dbReference type="EMBL" id="BDS07247.1"/>
    </source>
</evidence>
<comment type="cofactor">
    <cofactor evidence="9">
        <name>Zn(2+)</name>
        <dbReference type="ChEBI" id="CHEBI:29105"/>
    </cofactor>
    <text evidence="9">Binds 1 zinc ion.</text>
</comment>
<organism evidence="12">
    <name type="scientific">Oceaniferula spumae</name>
    <dbReference type="NCBI Taxonomy" id="2979115"/>
    <lineage>
        <taxon>Bacteria</taxon>
        <taxon>Pseudomonadati</taxon>
        <taxon>Verrucomicrobiota</taxon>
        <taxon>Verrucomicrobiia</taxon>
        <taxon>Verrucomicrobiales</taxon>
        <taxon>Verrucomicrobiaceae</taxon>
        <taxon>Oceaniferula</taxon>
    </lineage>
</organism>
<dbReference type="GO" id="GO:0005829">
    <property type="term" value="C:cytosol"/>
    <property type="evidence" value="ECO:0007669"/>
    <property type="project" value="UniProtKB-ARBA"/>
</dbReference>
<dbReference type="Gene3D" id="1.20.1050.40">
    <property type="entry name" value="Endopeptidase. Chain P, domain 1"/>
    <property type="match status" value="1"/>
</dbReference>
<keyword evidence="4 9" id="KW-0378">Hydrolase</keyword>
<keyword evidence="5 9" id="KW-0862">Zinc</keyword>
<dbReference type="EC" id="3.4.24.70" evidence="8"/>
<accession>A0AAT9FMV5</accession>
<keyword evidence="3 9" id="KW-0479">Metal-binding</keyword>
<dbReference type="GO" id="GO:0006508">
    <property type="term" value="P:proteolysis"/>
    <property type="evidence" value="ECO:0007669"/>
    <property type="project" value="UniProtKB-KW"/>
</dbReference>
<feature type="domain" description="Peptidase M3A/M3B catalytic" evidence="10">
    <location>
        <begin position="227"/>
        <end position="687"/>
    </location>
</feature>
<evidence type="ECO:0000256" key="6">
    <source>
        <dbReference type="ARBA" id="ARBA00023049"/>
    </source>
</evidence>
<gene>
    <name evidence="12" type="ORF">NT6N_22870</name>
</gene>
<name>A0AAT9FMV5_9BACT</name>
<feature type="domain" description="Oligopeptidase A N-terminal" evidence="11">
    <location>
        <begin position="37"/>
        <end position="152"/>
    </location>
</feature>
<dbReference type="Gene3D" id="3.40.390.10">
    <property type="entry name" value="Collagenase (Catalytic Domain)"/>
    <property type="match status" value="1"/>
</dbReference>
<dbReference type="GO" id="GO:0004222">
    <property type="term" value="F:metalloendopeptidase activity"/>
    <property type="evidence" value="ECO:0007669"/>
    <property type="project" value="UniProtKB-EC"/>
</dbReference>
<dbReference type="InterPro" id="IPR024077">
    <property type="entry name" value="Neurolysin/TOP_dom2"/>
</dbReference>
<dbReference type="Gene3D" id="1.10.1370.10">
    <property type="entry name" value="Neurolysin, domain 3"/>
    <property type="match status" value="1"/>
</dbReference>
<keyword evidence="6 9" id="KW-0482">Metalloprotease</keyword>
<dbReference type="PANTHER" id="PTHR43660">
    <property type="entry name" value="DIPEPTIDYL CARBOXYPEPTIDASE"/>
    <property type="match status" value="1"/>
</dbReference>
<evidence type="ECO:0000259" key="11">
    <source>
        <dbReference type="Pfam" id="PF19310"/>
    </source>
</evidence>
<dbReference type="InterPro" id="IPR045666">
    <property type="entry name" value="OpdA_N"/>
</dbReference>
<dbReference type="Pfam" id="PF19310">
    <property type="entry name" value="TOP_N"/>
    <property type="match status" value="1"/>
</dbReference>
<dbReference type="InterPro" id="IPR034005">
    <property type="entry name" value="M3A_DCP"/>
</dbReference>
<sequence length="689" mass="77975">MPTSHPFFTDEYHIPWSQLTADKVEGDIAAALETAETNLEAIRQLDDSAVTYENTFAALEVASLDLDRAWGRLNHLDSVANNDQQRAALNAALPKVTAFYSSIPLDAAIWSKLKAFSESAEADAVDATRKRYIEETCASFIQSGADLPDEKKSRVAEIQSRLSEITQKFGENVLDSTNAWELIIEDEATLAGLPESAKAAAAEDAKSKDAEGKWRFTLQYPSMGPVMQFADNDQLRKSVWEASCTVGYEGDFDNTRLIMEIIQLRQEKAELLGFKNFADLTLERRMARNGETALKFTEDLHDRIVERFHEETLELQKWKAAQDGGEAGPMQPWEVSYWAEKRRKADYDFDDEELRPYFPLTKVMDGMFGIVSKLFNVRIEERATTTDGGDIETWHPEVKFYDLFDNATDELLGSFYADWHPRESKRGGAWMNYFETGLPAEGGNPREPHLGLMCGNMTKPIGDKPALMTHYEVETIFHEFGHLLHHLLGNVTVKALSGTNVAWDFVELPSQIMENFCWDRQSLDLFARHYETDEPIPAALFDKMIAARNYMSASVFMRQLALGKLDLELHTQVEKYQGRDLDEVDREILADYKAKLATESPTMARRFSHLFSSPTGYAAGYYSYKWAEVLDADAFTRFQKEGILNQKTGQAFREAVLSKGNSVPADVLYRNFMGRDPDQTALLERAGLV</sequence>
<evidence type="ECO:0000256" key="5">
    <source>
        <dbReference type="ARBA" id="ARBA00022833"/>
    </source>
</evidence>
<proteinExistence type="inferred from homology"/>
<dbReference type="CDD" id="cd06456">
    <property type="entry name" value="M3A_DCP"/>
    <property type="match status" value="1"/>
</dbReference>
<evidence type="ECO:0000256" key="7">
    <source>
        <dbReference type="ARBA" id="ARBA00024603"/>
    </source>
</evidence>
<dbReference type="InterPro" id="IPR001567">
    <property type="entry name" value="Pept_M3A_M3B_dom"/>
</dbReference>
<dbReference type="InterPro" id="IPR045090">
    <property type="entry name" value="Pept_M3A_M3B"/>
</dbReference>
<dbReference type="InterPro" id="IPR024080">
    <property type="entry name" value="Neurolysin/TOP_N"/>
</dbReference>
<dbReference type="FunFam" id="3.40.390.10:FF:000009">
    <property type="entry name" value="Oligopeptidase A"/>
    <property type="match status" value="1"/>
</dbReference>
<protein>
    <recommendedName>
        <fullName evidence="8">oligopeptidase A</fullName>
        <ecNumber evidence="8">3.4.24.70</ecNumber>
    </recommendedName>
</protein>
<keyword evidence="2 9" id="KW-0645">Protease</keyword>
<dbReference type="KEGG" id="osu:NT6N_22870"/>